<feature type="compositionally biased region" description="Basic and acidic residues" evidence="1">
    <location>
        <begin position="114"/>
        <end position="125"/>
    </location>
</feature>
<evidence type="ECO:0000256" key="1">
    <source>
        <dbReference type="SAM" id="MobiDB-lite"/>
    </source>
</evidence>
<dbReference type="AlphaFoldDB" id="A0A3P6G8T6"/>
<feature type="compositionally biased region" description="Basic and acidic residues" evidence="1">
    <location>
        <begin position="45"/>
        <end position="62"/>
    </location>
</feature>
<feature type="region of interest" description="Disordered" evidence="1">
    <location>
        <begin position="45"/>
        <end position="64"/>
    </location>
</feature>
<name>A0A3P6G8T6_BRAOL</name>
<feature type="compositionally biased region" description="Basic and acidic residues" evidence="1">
    <location>
        <begin position="136"/>
        <end position="146"/>
    </location>
</feature>
<protein>
    <submittedName>
        <fullName evidence="2">Uncharacterized protein</fullName>
    </submittedName>
</protein>
<proteinExistence type="predicted"/>
<organism evidence="2">
    <name type="scientific">Brassica oleracea</name>
    <name type="common">Wild cabbage</name>
    <dbReference type="NCBI Taxonomy" id="3712"/>
    <lineage>
        <taxon>Eukaryota</taxon>
        <taxon>Viridiplantae</taxon>
        <taxon>Streptophyta</taxon>
        <taxon>Embryophyta</taxon>
        <taxon>Tracheophyta</taxon>
        <taxon>Spermatophyta</taxon>
        <taxon>Magnoliopsida</taxon>
        <taxon>eudicotyledons</taxon>
        <taxon>Gunneridae</taxon>
        <taxon>Pentapetalae</taxon>
        <taxon>rosids</taxon>
        <taxon>malvids</taxon>
        <taxon>Brassicales</taxon>
        <taxon>Brassicaceae</taxon>
        <taxon>Brassiceae</taxon>
        <taxon>Brassica</taxon>
    </lineage>
</organism>
<evidence type="ECO:0000313" key="2">
    <source>
        <dbReference type="EMBL" id="VDD52882.1"/>
    </source>
</evidence>
<feature type="region of interest" description="Disordered" evidence="1">
    <location>
        <begin position="93"/>
        <end position="146"/>
    </location>
</feature>
<reference evidence="2" key="1">
    <citation type="submission" date="2018-11" db="EMBL/GenBank/DDBJ databases">
        <authorList>
            <consortium name="Genoscope - CEA"/>
            <person name="William W."/>
        </authorList>
    </citation>
    <scope>NUCLEOTIDE SEQUENCE</scope>
</reference>
<gene>
    <name evidence="2" type="ORF">BOLC1T05271H</name>
</gene>
<dbReference type="EMBL" id="LR031878">
    <property type="protein sequence ID" value="VDD52882.1"/>
    <property type="molecule type" value="Genomic_DNA"/>
</dbReference>
<accession>A0A3P6G8T6</accession>
<sequence>MKPNGRLYVKAVQIIASFMNHSIKRSEAFTMFETKIEELKLKTKELNESKEQLEHRNRKLAEESSYAKSLASAAAVELKALSEEVAKLMNHNRKLSAELSTHNSPIPPSVATKQEQRRKGESCKEKRARQLVNDGAEERTKNEQRP</sequence>